<evidence type="ECO:0000313" key="1">
    <source>
        <dbReference type="EMBL" id="CAI8005262.1"/>
    </source>
</evidence>
<keyword evidence="2" id="KW-1185">Reference proteome</keyword>
<protein>
    <submittedName>
        <fullName evidence="1">Uncharacterized protein</fullName>
    </submittedName>
</protein>
<sequence>MLSTARSPSLSSEELVMVTDTVAGDNLVFSVATPTGTPPFFSCAAHTVARYSDLKTTWQGRSALPLIGHRLCLPVGGACLFSLEDDVIGGEDDVETFAAVSMSVWGDLFYQLWSYSETPPTATPTCSHDDTWLQEALQQEQVFLILWSIMHNGAIPGTYTSFKNTPLLVC</sequence>
<evidence type="ECO:0000313" key="2">
    <source>
        <dbReference type="Proteomes" id="UP001174909"/>
    </source>
</evidence>
<dbReference type="Proteomes" id="UP001174909">
    <property type="component" value="Unassembled WGS sequence"/>
</dbReference>
<reference evidence="1" key="1">
    <citation type="submission" date="2023-03" db="EMBL/GenBank/DDBJ databases">
        <authorList>
            <person name="Steffen K."/>
            <person name="Cardenas P."/>
        </authorList>
    </citation>
    <scope>NUCLEOTIDE SEQUENCE</scope>
</reference>
<proteinExistence type="predicted"/>
<dbReference type="EMBL" id="CASHTH010000591">
    <property type="protein sequence ID" value="CAI8005262.1"/>
    <property type="molecule type" value="Genomic_DNA"/>
</dbReference>
<gene>
    <name evidence="1" type="ORF">GBAR_LOCUS4117</name>
</gene>
<accession>A0AA35W9R6</accession>
<organism evidence="1 2">
    <name type="scientific">Geodia barretti</name>
    <name type="common">Barrett's horny sponge</name>
    <dbReference type="NCBI Taxonomy" id="519541"/>
    <lineage>
        <taxon>Eukaryota</taxon>
        <taxon>Metazoa</taxon>
        <taxon>Porifera</taxon>
        <taxon>Demospongiae</taxon>
        <taxon>Heteroscleromorpha</taxon>
        <taxon>Tetractinellida</taxon>
        <taxon>Astrophorina</taxon>
        <taxon>Geodiidae</taxon>
        <taxon>Geodia</taxon>
    </lineage>
</organism>
<dbReference type="AlphaFoldDB" id="A0AA35W9R6"/>
<name>A0AA35W9R6_GEOBA</name>
<comment type="caution">
    <text evidence="1">The sequence shown here is derived from an EMBL/GenBank/DDBJ whole genome shotgun (WGS) entry which is preliminary data.</text>
</comment>